<dbReference type="FunFam" id="2.40.50.400:FF:000001">
    <property type="entry name" value="SSB protein"/>
    <property type="match status" value="1"/>
</dbReference>
<evidence type="ECO:0000313" key="9">
    <source>
        <dbReference type="EMBL" id="AIK68685.1"/>
    </source>
</evidence>
<dbReference type="Proteomes" id="UP000029682">
    <property type="component" value="Segment"/>
</dbReference>
<protein>
    <recommendedName>
        <fullName evidence="6">SSB protein</fullName>
    </recommendedName>
    <alternativeName>
        <fullName evidence="7">Gene product 34</fullName>
    </alternativeName>
    <alternativeName>
        <fullName evidence="8">Single-stranded DNA binding protein</fullName>
    </alternativeName>
</protein>
<accession>A0A096XVD3</accession>
<evidence type="ECO:0000256" key="6">
    <source>
        <dbReference type="ARBA" id="ARBA00073573"/>
    </source>
</evidence>
<comment type="subunit">
    <text evidence="5">Homodimer; two homodimers can further weakly assemble into a homotetramer.</text>
</comment>
<evidence type="ECO:0000256" key="3">
    <source>
        <dbReference type="ARBA" id="ARBA00054611"/>
    </source>
</evidence>
<keyword evidence="10" id="KW-1185">Reference proteome</keyword>
<gene>
    <name evidence="9" type="ORF">Phi145_41</name>
</gene>
<keyword evidence="1" id="KW-0244">Early protein</keyword>
<keyword evidence="2" id="KW-0238">DNA-binding</keyword>
<reference evidence="9 10" key="1">
    <citation type="journal article" date="2014" name="BMC Genomics">
        <title>Methyltransferases acquired by lactococcal 936-type phage provide protection against restriction endonuclease activity.</title>
        <authorList>
            <person name="Murphy J."/>
            <person name="Klumpp J."/>
            <person name="Mahony J."/>
            <person name="O'Connell-Motherway M."/>
            <person name="Nauta A."/>
            <person name="van Sinderen D."/>
        </authorList>
    </citation>
    <scope>NUCLEOTIDE SEQUENCE [LARGE SCALE GENOMIC DNA]</scope>
</reference>
<dbReference type="EMBL" id="KM091444">
    <property type="protein sequence ID" value="AIK68685.1"/>
    <property type="molecule type" value="Genomic_DNA"/>
</dbReference>
<evidence type="ECO:0000256" key="5">
    <source>
        <dbReference type="ARBA" id="ARBA00063585"/>
    </source>
</evidence>
<evidence type="ECO:0000256" key="2">
    <source>
        <dbReference type="ARBA" id="ARBA00023125"/>
    </source>
</evidence>
<comment type="similarity">
    <text evidence="4">Belongs to the skunalikevirus SSB protein family.</text>
</comment>
<dbReference type="GO" id="GO:0003677">
    <property type="term" value="F:DNA binding"/>
    <property type="evidence" value="ECO:0007669"/>
    <property type="project" value="UniProtKB-KW"/>
</dbReference>
<dbReference type="Gene3D" id="2.40.50.400">
    <property type="entry name" value="Lactococcus phage single-stranded DNA binding protein"/>
    <property type="match status" value="1"/>
</dbReference>
<sequence length="119" mass="13052">MAIITVTAQANEKNTRTVNTAKGDKKIISVPLFEKEKGSNVKVAYGSAFLPDFIQLGDTVTISGRVQAKESGEYVNYNFVFPTIEKVFISNDNNSQSQAKQDLFGGSEPIEVNTEDLPF</sequence>
<evidence type="ECO:0000256" key="8">
    <source>
        <dbReference type="ARBA" id="ARBA00082426"/>
    </source>
</evidence>
<dbReference type="Pfam" id="PF16773">
    <property type="entry name" value="Phage_SSB"/>
    <property type="match status" value="1"/>
</dbReference>
<name>A0A096XVD3_9CAUD</name>
<comment type="function">
    <text evidence="3">Binds ssDNA with nanomolar affinity but no sequence specificity.</text>
</comment>
<proteinExistence type="inferred from homology"/>
<evidence type="ECO:0000256" key="7">
    <source>
        <dbReference type="ARBA" id="ARBA00080615"/>
    </source>
</evidence>
<dbReference type="InterPro" id="IPR038621">
    <property type="entry name" value="Lacto_phage_SSB_sf"/>
</dbReference>
<evidence type="ECO:0000256" key="4">
    <source>
        <dbReference type="ARBA" id="ARBA00061088"/>
    </source>
</evidence>
<organism evidence="9 10">
    <name type="scientific">Lactococcus phage phi145</name>
    <dbReference type="NCBI Taxonomy" id="1527692"/>
    <lineage>
        <taxon>Viruses</taxon>
        <taxon>Duplodnaviria</taxon>
        <taxon>Heunggongvirae</taxon>
        <taxon>Uroviricota</taxon>
        <taxon>Caudoviricetes</taxon>
        <taxon>Skunavirus</taxon>
        <taxon>Skunavirus sv145</taxon>
    </lineage>
</organism>
<dbReference type="InterPro" id="IPR031900">
    <property type="entry name" value="Phage_SSB"/>
</dbReference>
<evidence type="ECO:0000313" key="10">
    <source>
        <dbReference type="Proteomes" id="UP000029682"/>
    </source>
</evidence>
<evidence type="ECO:0000256" key="1">
    <source>
        <dbReference type="ARBA" id="ARBA00022518"/>
    </source>
</evidence>